<keyword evidence="3" id="KW-1185">Reference proteome</keyword>
<protein>
    <submittedName>
        <fullName evidence="4">Protein bag-of-marbles</fullName>
    </submittedName>
</protein>
<proteinExistence type="predicted"/>
<name>A0A6P4EV18_DRORH</name>
<gene>
    <name evidence="4" type="primary">LOC108045687</name>
    <name evidence="2" type="synonym">108045687</name>
</gene>
<sequence length="436" mass="50229">MFRAPSLGHSASDDQELDHNLMELQKNLSCMLESNENLSQMPASSVSEDPFDMPSSSPCVLAEIQKNFRVLQLDNNAPRFEFHGLGCMQQLSKRSRKSGGGGDPPKKSRSSCFYSLVSGQKQEQLQQENIWNKHCKQEVTSVQHITIERLRSIGLYGDCLEHNAVMRLMDLFRSLHDHLTADLGFSRQNSMPSDFLFEMPVRNPMPKSLNVRHQLQVLCSKVDRFLGHQRRTLETNRNFDYDKYTECDKLLKGSASYLQCFNHFLTTEMRHRRGNFVNSFAKFNAQRLESLLIGLREWLKASHLSVHVFNWEMDLDHRYSAAMTESHRSLNERAILLAGAERMAARPRGLSAEEMLIAKKYNLENVVQCAAEQDEFLTALLANPETYFPPNVVAICAPSKVEVDMEEEWIEEYEIEEDAPSSPPRRNEREFLRFRS</sequence>
<dbReference type="GeneID" id="108045687"/>
<evidence type="ECO:0000313" key="4">
    <source>
        <dbReference type="RefSeq" id="XP_016980569.1"/>
    </source>
</evidence>
<dbReference type="OrthoDB" id="7920838at2759"/>
<dbReference type="AlphaFoldDB" id="A0A6P4EV18"/>
<dbReference type="CTD" id="43038"/>
<evidence type="ECO:0000313" key="3">
    <source>
        <dbReference type="Proteomes" id="UP001652680"/>
    </source>
</evidence>
<reference evidence="4" key="2">
    <citation type="submission" date="2025-04" db="UniProtKB">
        <authorList>
            <consortium name="RefSeq"/>
        </authorList>
    </citation>
    <scope>IDENTIFICATION</scope>
</reference>
<feature type="compositionally biased region" description="Basic and acidic residues" evidence="1">
    <location>
        <begin position="425"/>
        <end position="436"/>
    </location>
</feature>
<evidence type="ECO:0000256" key="1">
    <source>
        <dbReference type="SAM" id="MobiDB-lite"/>
    </source>
</evidence>
<evidence type="ECO:0000313" key="2">
    <source>
        <dbReference type="EnsemblMetazoa" id="XP_016980569.1"/>
    </source>
</evidence>
<accession>A0A6P4EV18</accession>
<dbReference type="OMA" id="FNWEMDL"/>
<dbReference type="Proteomes" id="UP001652680">
    <property type="component" value="Unassembled WGS sequence"/>
</dbReference>
<dbReference type="RefSeq" id="XP_016980569.1">
    <property type="nucleotide sequence ID" value="XM_017125080.1"/>
</dbReference>
<organism evidence="4">
    <name type="scientific">Drosophila rhopaloa</name>
    <name type="common">Fruit fly</name>
    <dbReference type="NCBI Taxonomy" id="1041015"/>
    <lineage>
        <taxon>Eukaryota</taxon>
        <taxon>Metazoa</taxon>
        <taxon>Ecdysozoa</taxon>
        <taxon>Arthropoda</taxon>
        <taxon>Hexapoda</taxon>
        <taxon>Insecta</taxon>
        <taxon>Pterygota</taxon>
        <taxon>Neoptera</taxon>
        <taxon>Endopterygota</taxon>
        <taxon>Diptera</taxon>
        <taxon>Brachycera</taxon>
        <taxon>Muscomorpha</taxon>
        <taxon>Ephydroidea</taxon>
        <taxon>Drosophilidae</taxon>
        <taxon>Drosophila</taxon>
        <taxon>Sophophora</taxon>
    </lineage>
</organism>
<reference evidence="2" key="3">
    <citation type="submission" date="2025-05" db="UniProtKB">
        <authorList>
            <consortium name="EnsemblMetazoa"/>
        </authorList>
    </citation>
    <scope>IDENTIFICATION</scope>
</reference>
<dbReference type="EnsemblMetazoa" id="XM_017125080.2">
    <property type="protein sequence ID" value="XP_016980569.1"/>
    <property type="gene ID" value="LOC108045687"/>
</dbReference>
<reference evidence="3" key="1">
    <citation type="journal article" date="2021" name="Elife">
        <title>Highly contiguous assemblies of 101 drosophilid genomes.</title>
        <authorList>
            <person name="Kim B.Y."/>
            <person name="Wang J.R."/>
            <person name="Miller D.E."/>
            <person name="Barmina O."/>
            <person name="Delaney E."/>
            <person name="Thompson A."/>
            <person name="Comeault A.A."/>
            <person name="Peede D."/>
            <person name="D'Agostino E.R."/>
            <person name="Pelaez J."/>
            <person name="Aguilar J.M."/>
            <person name="Haji D."/>
            <person name="Matsunaga T."/>
            <person name="Armstrong E.E."/>
            <person name="Zych M."/>
            <person name="Ogawa Y."/>
            <person name="Stamenkovic-Radak M."/>
            <person name="Jelic M."/>
            <person name="Veselinovic M.S."/>
            <person name="Tanaskovic M."/>
            <person name="Eric P."/>
            <person name="Gao J.J."/>
            <person name="Katoh T.K."/>
            <person name="Toda M.J."/>
            <person name="Watabe H."/>
            <person name="Watada M."/>
            <person name="Davis J.S."/>
            <person name="Moyle L.C."/>
            <person name="Manoli G."/>
            <person name="Bertolini E."/>
            <person name="Kostal V."/>
            <person name="Hawley R.S."/>
            <person name="Takahashi A."/>
            <person name="Jones C.D."/>
            <person name="Price D.K."/>
            <person name="Whiteman N."/>
            <person name="Kopp A."/>
            <person name="Matute D.R."/>
            <person name="Petrov D.A."/>
        </authorList>
    </citation>
    <scope>NUCLEOTIDE SEQUENCE [LARGE SCALE GENOMIC DNA]</scope>
</reference>
<feature type="region of interest" description="Disordered" evidence="1">
    <location>
        <begin position="413"/>
        <end position="436"/>
    </location>
</feature>